<evidence type="ECO:0000256" key="6">
    <source>
        <dbReference type="ARBA" id="ARBA00022840"/>
    </source>
</evidence>
<feature type="repeat" description="PPR" evidence="10">
    <location>
        <begin position="289"/>
        <end position="323"/>
    </location>
</feature>
<protein>
    <recommendedName>
        <fullName evidence="2">valine--tRNA ligase</fullName>
        <ecNumber evidence="2">6.1.1.9</ecNumber>
    </recommendedName>
    <alternativeName>
        <fullName evidence="9">Valyl-tRNA synthetase</fullName>
    </alternativeName>
</protein>
<dbReference type="AlphaFoldDB" id="A0AA89AY03"/>
<comment type="similarity">
    <text evidence="1">Belongs to the PPR family. P subfamily.</text>
</comment>
<feature type="repeat" description="PPR" evidence="10">
    <location>
        <begin position="429"/>
        <end position="463"/>
    </location>
</feature>
<evidence type="ECO:0000256" key="5">
    <source>
        <dbReference type="ARBA" id="ARBA00022741"/>
    </source>
</evidence>
<dbReference type="PROSITE" id="PS51375">
    <property type="entry name" value="PPR"/>
    <property type="match status" value="8"/>
</dbReference>
<dbReference type="EMBL" id="JAVXUP010000917">
    <property type="protein sequence ID" value="KAK3018778.1"/>
    <property type="molecule type" value="Genomic_DNA"/>
</dbReference>
<keyword evidence="6" id="KW-0067">ATP-binding</keyword>
<dbReference type="PRINTS" id="PR00986">
    <property type="entry name" value="TRNASYNTHVAL"/>
</dbReference>
<keyword evidence="7" id="KW-0648">Protein biosynthesis</keyword>
<dbReference type="PANTHER" id="PTHR47447">
    <property type="entry name" value="OS03G0856100 PROTEIN"/>
    <property type="match status" value="1"/>
</dbReference>
<dbReference type="Pfam" id="PF00133">
    <property type="entry name" value="tRNA-synt_1"/>
    <property type="match status" value="1"/>
</dbReference>
<gene>
    <name evidence="12" type="ORF">RJ639_005241</name>
</gene>
<keyword evidence="13" id="KW-1185">Reference proteome</keyword>
<dbReference type="InterPro" id="IPR002303">
    <property type="entry name" value="Valyl-tRNA_ligase"/>
</dbReference>
<dbReference type="Gene3D" id="1.25.40.10">
    <property type="entry name" value="Tetratricopeptide repeat domain"/>
    <property type="match status" value="4"/>
</dbReference>
<dbReference type="SUPFAM" id="SSF52374">
    <property type="entry name" value="Nucleotidylyl transferase"/>
    <property type="match status" value="1"/>
</dbReference>
<keyword evidence="3" id="KW-0436">Ligase</keyword>
<organism evidence="12 13">
    <name type="scientific">Escallonia herrerae</name>
    <dbReference type="NCBI Taxonomy" id="1293975"/>
    <lineage>
        <taxon>Eukaryota</taxon>
        <taxon>Viridiplantae</taxon>
        <taxon>Streptophyta</taxon>
        <taxon>Embryophyta</taxon>
        <taxon>Tracheophyta</taxon>
        <taxon>Spermatophyta</taxon>
        <taxon>Magnoliopsida</taxon>
        <taxon>eudicotyledons</taxon>
        <taxon>Gunneridae</taxon>
        <taxon>Pentapetalae</taxon>
        <taxon>asterids</taxon>
        <taxon>campanulids</taxon>
        <taxon>Escalloniales</taxon>
        <taxon>Escalloniaceae</taxon>
        <taxon>Escallonia</taxon>
    </lineage>
</organism>
<comment type="caution">
    <text evidence="12">The sequence shown here is derived from an EMBL/GenBank/DDBJ whole genome shotgun (WGS) entry which is preliminary data.</text>
</comment>
<keyword evidence="5" id="KW-0547">Nucleotide-binding</keyword>
<feature type="repeat" description="PPR" evidence="10">
    <location>
        <begin position="394"/>
        <end position="428"/>
    </location>
</feature>
<dbReference type="EC" id="6.1.1.9" evidence="2"/>
<dbReference type="PANTHER" id="PTHR47447:SF23">
    <property type="entry name" value="PENTACOTRIPEPTIDE-REPEAT REGION OF PRORP DOMAIN-CONTAINING PROTEIN"/>
    <property type="match status" value="1"/>
</dbReference>
<feature type="repeat" description="PPR" evidence="10">
    <location>
        <begin position="324"/>
        <end position="358"/>
    </location>
</feature>
<dbReference type="SUPFAM" id="SSF81901">
    <property type="entry name" value="HCP-like"/>
    <property type="match status" value="1"/>
</dbReference>
<feature type="domain" description="Aminoacyl-tRNA synthetase class Ia" evidence="11">
    <location>
        <begin position="422"/>
        <end position="687"/>
    </location>
</feature>
<dbReference type="Gene3D" id="3.40.50.620">
    <property type="entry name" value="HUPs"/>
    <property type="match status" value="1"/>
</dbReference>
<evidence type="ECO:0000313" key="13">
    <source>
        <dbReference type="Proteomes" id="UP001188597"/>
    </source>
</evidence>
<name>A0AA89AY03_9ASTE</name>
<dbReference type="GO" id="GO:0004832">
    <property type="term" value="F:valine-tRNA ligase activity"/>
    <property type="evidence" value="ECO:0007669"/>
    <property type="project" value="UniProtKB-EC"/>
</dbReference>
<dbReference type="InterPro" id="IPR014729">
    <property type="entry name" value="Rossmann-like_a/b/a_fold"/>
</dbReference>
<evidence type="ECO:0000313" key="12">
    <source>
        <dbReference type="EMBL" id="KAK3018778.1"/>
    </source>
</evidence>
<keyword evidence="8" id="KW-0030">Aminoacyl-tRNA synthetase</keyword>
<feature type="repeat" description="PPR" evidence="10">
    <location>
        <begin position="149"/>
        <end position="183"/>
    </location>
</feature>
<evidence type="ECO:0000256" key="8">
    <source>
        <dbReference type="ARBA" id="ARBA00023146"/>
    </source>
</evidence>
<keyword evidence="4" id="KW-0677">Repeat</keyword>
<dbReference type="NCBIfam" id="TIGR00756">
    <property type="entry name" value="PPR"/>
    <property type="match status" value="7"/>
</dbReference>
<feature type="repeat" description="PPR" evidence="10">
    <location>
        <begin position="184"/>
        <end position="218"/>
    </location>
</feature>
<dbReference type="Pfam" id="PF13041">
    <property type="entry name" value="PPR_2"/>
    <property type="match status" value="1"/>
</dbReference>
<dbReference type="Pfam" id="PF01535">
    <property type="entry name" value="PPR"/>
    <property type="match status" value="3"/>
</dbReference>
<sequence length="703" mass="79943">MLKRYSSHCWHSQEKAAIHGKALECSGVYDPEVDSIPPDAKLALGFFHWSAHHKQTKHETSSYCIAVHILVKAKLIKDARALLEAILTRAATESSSVFSVVETLVSSYEVTESTHFVFDLLVQTCAKLRLIDGVMGVVHYLDERGFKLGVISYNTLIHVVEKSGQPGLVWLVYEHMVENRTYPNEVTVRIMVNALCKEGKLQKFVDIVDRMHGKRCSPWVIVNTYLIFGMVEEGRIEDGLVLLKRVLQKNMIPDTVAYSLVVYARVKLGDVESARKVFDGMLKRGFNANCFLYTLFIGVYCEEGKIEEANVLMLEMENGGLKAYDETFNHLIVGCSKVGRVEESLKFCEKMIDVGLVPSCLAFNELVEGLCENGDVKLADEMLTLLLDKEFVPDETTYCHLISGYGKKGSFEGVMKLYHEMEYKSLSGSYLILHSLIISLCHCGRLEEADRYLRVMKDRSLSPSGSVYKTLIASYFEKGDKTRADQLYSELIGQGLDLSFQRLIKIYSEKEYNPLSPVSLVFTFLRPGFCQSGKLEEAHQYLRIIEPLVSKQWFVTMESLAEKALKAVENGELNIMPERFEKIYNHWLSNIKDWGISRQLWWGHRLPVWYIVGKDCEEDYIVARSTEEALDKARQKYGKNVEIYQDPDIVDTLFSSALWPFSTLGWPDVSTEDFKRFYPTTMLETGYAPTILHSPLSCPVVGV</sequence>
<evidence type="ECO:0000256" key="9">
    <source>
        <dbReference type="ARBA" id="ARBA00029936"/>
    </source>
</evidence>
<dbReference type="GO" id="GO:0005524">
    <property type="term" value="F:ATP binding"/>
    <property type="evidence" value="ECO:0007669"/>
    <property type="project" value="UniProtKB-KW"/>
</dbReference>
<evidence type="ECO:0000256" key="1">
    <source>
        <dbReference type="ARBA" id="ARBA00007626"/>
    </source>
</evidence>
<evidence type="ECO:0000259" key="11">
    <source>
        <dbReference type="Pfam" id="PF00133"/>
    </source>
</evidence>
<reference evidence="12" key="1">
    <citation type="submission" date="2022-12" db="EMBL/GenBank/DDBJ databases">
        <title>Draft genome assemblies for two species of Escallonia (Escalloniales).</title>
        <authorList>
            <person name="Chanderbali A."/>
            <person name="Dervinis C."/>
            <person name="Anghel I."/>
            <person name="Soltis D."/>
            <person name="Soltis P."/>
            <person name="Zapata F."/>
        </authorList>
    </citation>
    <scope>NUCLEOTIDE SEQUENCE</scope>
    <source>
        <strain evidence="12">UCBG64.0493</strain>
        <tissue evidence="12">Leaf</tissue>
    </source>
</reference>
<dbReference type="GO" id="GO:0006438">
    <property type="term" value="P:valyl-tRNA aminoacylation"/>
    <property type="evidence" value="ECO:0007669"/>
    <property type="project" value="InterPro"/>
</dbReference>
<evidence type="ECO:0000256" key="10">
    <source>
        <dbReference type="PROSITE-ProRule" id="PRU00708"/>
    </source>
</evidence>
<evidence type="ECO:0000256" key="3">
    <source>
        <dbReference type="ARBA" id="ARBA00022598"/>
    </source>
</evidence>
<dbReference type="InterPro" id="IPR002885">
    <property type="entry name" value="PPR_rpt"/>
</dbReference>
<evidence type="ECO:0000256" key="2">
    <source>
        <dbReference type="ARBA" id="ARBA00013169"/>
    </source>
</evidence>
<dbReference type="InterPro" id="IPR002300">
    <property type="entry name" value="aa-tRNA-synth_Ia"/>
</dbReference>
<evidence type="ECO:0000256" key="7">
    <source>
        <dbReference type="ARBA" id="ARBA00022917"/>
    </source>
</evidence>
<accession>A0AA89AY03</accession>
<feature type="repeat" description="PPR" evidence="10">
    <location>
        <begin position="254"/>
        <end position="288"/>
    </location>
</feature>
<dbReference type="InterPro" id="IPR011990">
    <property type="entry name" value="TPR-like_helical_dom_sf"/>
</dbReference>
<feature type="repeat" description="PPR" evidence="10">
    <location>
        <begin position="359"/>
        <end position="393"/>
    </location>
</feature>
<proteinExistence type="inferred from homology"/>
<dbReference type="Proteomes" id="UP001188597">
    <property type="component" value="Unassembled WGS sequence"/>
</dbReference>
<evidence type="ECO:0000256" key="4">
    <source>
        <dbReference type="ARBA" id="ARBA00022737"/>
    </source>
</evidence>